<dbReference type="EMBL" id="BARU01042527">
    <property type="protein sequence ID" value="GAH85883.1"/>
    <property type="molecule type" value="Genomic_DNA"/>
</dbReference>
<reference evidence="1" key="1">
    <citation type="journal article" date="2014" name="Front. Microbiol.">
        <title>High frequency of phylogenetically diverse reductive dehalogenase-homologous genes in deep subseafloor sedimentary metagenomes.</title>
        <authorList>
            <person name="Kawai M."/>
            <person name="Futagami T."/>
            <person name="Toyoda A."/>
            <person name="Takaki Y."/>
            <person name="Nishi S."/>
            <person name="Hori S."/>
            <person name="Arai W."/>
            <person name="Tsubouchi T."/>
            <person name="Morono Y."/>
            <person name="Uchiyama I."/>
            <person name="Ito T."/>
            <person name="Fujiyama A."/>
            <person name="Inagaki F."/>
            <person name="Takami H."/>
        </authorList>
    </citation>
    <scope>NUCLEOTIDE SEQUENCE</scope>
    <source>
        <strain evidence="1">Expedition CK06-06</strain>
    </source>
</reference>
<dbReference type="AlphaFoldDB" id="X1KV63"/>
<comment type="caution">
    <text evidence="1">The sequence shown here is derived from an EMBL/GenBank/DDBJ whole genome shotgun (WGS) entry which is preliminary data.</text>
</comment>
<name>X1KV63_9ZZZZ</name>
<gene>
    <name evidence="1" type="ORF">S03H2_65324</name>
</gene>
<organism evidence="1">
    <name type="scientific">marine sediment metagenome</name>
    <dbReference type="NCBI Taxonomy" id="412755"/>
    <lineage>
        <taxon>unclassified sequences</taxon>
        <taxon>metagenomes</taxon>
        <taxon>ecological metagenomes</taxon>
    </lineage>
</organism>
<protein>
    <submittedName>
        <fullName evidence="1">Uncharacterized protein</fullName>
    </submittedName>
</protein>
<accession>X1KV63</accession>
<evidence type="ECO:0000313" key="1">
    <source>
        <dbReference type="EMBL" id="GAH85883.1"/>
    </source>
</evidence>
<sequence>MSWPFSISNLLYPKEKYIWSRVRILHETDKAILVDNGTKIWIPKSQIYGIRLRNNIFEIYVKESTVG</sequence>
<proteinExistence type="predicted"/>